<dbReference type="NCBIfam" id="TIGR01549">
    <property type="entry name" value="HAD-SF-IA-v1"/>
    <property type="match status" value="1"/>
</dbReference>
<comment type="caution">
    <text evidence="1">The sequence shown here is derived from an EMBL/GenBank/DDBJ whole genome shotgun (WGS) entry which is preliminary data.</text>
</comment>
<dbReference type="SFLD" id="SFLDG01129">
    <property type="entry name" value="C1.5:_HAD__Beta-PGM__Phosphata"/>
    <property type="match status" value="1"/>
</dbReference>
<dbReference type="PANTHER" id="PTHR43481">
    <property type="entry name" value="FRUCTOSE-1-PHOSPHATE PHOSPHATASE"/>
    <property type="match status" value="1"/>
</dbReference>
<keyword evidence="2" id="KW-1185">Reference proteome</keyword>
<dbReference type="Gene3D" id="3.40.50.1000">
    <property type="entry name" value="HAD superfamily/HAD-like"/>
    <property type="match status" value="1"/>
</dbReference>
<dbReference type="GO" id="GO:0016787">
    <property type="term" value="F:hydrolase activity"/>
    <property type="evidence" value="ECO:0007669"/>
    <property type="project" value="UniProtKB-KW"/>
</dbReference>
<dbReference type="SFLD" id="SFLDG01135">
    <property type="entry name" value="C1.5.6:_HAD__Beta-PGM__Phospha"/>
    <property type="match status" value="1"/>
</dbReference>
<dbReference type="PRINTS" id="PR00413">
    <property type="entry name" value="HADHALOGNASE"/>
</dbReference>
<dbReference type="InterPro" id="IPR023198">
    <property type="entry name" value="PGP-like_dom2"/>
</dbReference>
<dbReference type="Proteomes" id="UP001597058">
    <property type="component" value="Unassembled WGS sequence"/>
</dbReference>
<reference evidence="2" key="1">
    <citation type="journal article" date="2019" name="Int. J. Syst. Evol. Microbiol.">
        <title>The Global Catalogue of Microorganisms (GCM) 10K type strain sequencing project: providing services to taxonomists for standard genome sequencing and annotation.</title>
        <authorList>
            <consortium name="The Broad Institute Genomics Platform"/>
            <consortium name="The Broad Institute Genome Sequencing Center for Infectious Disease"/>
            <person name="Wu L."/>
            <person name="Ma J."/>
        </authorList>
    </citation>
    <scope>NUCLEOTIDE SEQUENCE [LARGE SCALE GENOMIC DNA]</scope>
    <source>
        <strain evidence="2">CGMCC 4.7020</strain>
    </source>
</reference>
<proteinExistence type="predicted"/>
<dbReference type="InterPro" id="IPR023214">
    <property type="entry name" value="HAD_sf"/>
</dbReference>
<gene>
    <name evidence="1" type="ORF">ACFQ5X_45800</name>
</gene>
<dbReference type="InterPro" id="IPR006439">
    <property type="entry name" value="HAD-SF_hydro_IA"/>
</dbReference>
<dbReference type="RefSeq" id="WP_381243325.1">
    <property type="nucleotide sequence ID" value="NZ_JBHSKH010000154.1"/>
</dbReference>
<evidence type="ECO:0000313" key="2">
    <source>
        <dbReference type="Proteomes" id="UP001597058"/>
    </source>
</evidence>
<dbReference type="SUPFAM" id="SSF56784">
    <property type="entry name" value="HAD-like"/>
    <property type="match status" value="1"/>
</dbReference>
<dbReference type="EMBL" id="JBHTMM010000155">
    <property type="protein sequence ID" value="MFD1313047.1"/>
    <property type="molecule type" value="Genomic_DNA"/>
</dbReference>
<dbReference type="InterPro" id="IPR051806">
    <property type="entry name" value="HAD-like_SPP"/>
</dbReference>
<keyword evidence="1" id="KW-0378">Hydrolase</keyword>
<name>A0ABW3XTZ0_9ACTN</name>
<dbReference type="Gene3D" id="1.10.150.240">
    <property type="entry name" value="Putative phosphatase, domain 2"/>
    <property type="match status" value="1"/>
</dbReference>
<dbReference type="SFLD" id="SFLDS00003">
    <property type="entry name" value="Haloacid_Dehalogenase"/>
    <property type="match status" value="1"/>
</dbReference>
<dbReference type="Pfam" id="PF00702">
    <property type="entry name" value="Hydrolase"/>
    <property type="match status" value="1"/>
</dbReference>
<sequence>MHESVWVQAVLFDNDGTLVDSTAAILRCWTRWGEEHGLPPGSFDAVEAFGRPVTEVVSEVLPAERVAAAVRRYEDLEAEDVDCVLLPGAAEILRALPSGRWAVVTSASRRTAVARLRQVGVEAPVLVTADDVSRGKPDPEPFLAAAARLGVAPADCLVVEDAPAGLRSARAAGMGTVAVTTTHHASLLTADLLVTGLDALRVRCEPAGLTIDTAPALGGPPERSVVYGTSTSSSL</sequence>
<dbReference type="NCBIfam" id="TIGR01509">
    <property type="entry name" value="HAD-SF-IA-v3"/>
    <property type="match status" value="1"/>
</dbReference>
<evidence type="ECO:0000313" key="1">
    <source>
        <dbReference type="EMBL" id="MFD1313047.1"/>
    </source>
</evidence>
<accession>A0ABW3XTZ0</accession>
<dbReference type="PANTHER" id="PTHR43481:SF4">
    <property type="entry name" value="GLYCEROL-1-PHOSPHATE PHOSPHOHYDROLASE 1-RELATED"/>
    <property type="match status" value="1"/>
</dbReference>
<dbReference type="InterPro" id="IPR036412">
    <property type="entry name" value="HAD-like_sf"/>
</dbReference>
<protein>
    <submittedName>
        <fullName evidence="1">HAD-IA family hydrolase</fullName>
    </submittedName>
</protein>
<organism evidence="1 2">
    <name type="scientific">Streptomyces kaempferi</name>
    <dbReference type="NCBI Taxonomy" id="333725"/>
    <lineage>
        <taxon>Bacteria</taxon>
        <taxon>Bacillati</taxon>
        <taxon>Actinomycetota</taxon>
        <taxon>Actinomycetes</taxon>
        <taxon>Kitasatosporales</taxon>
        <taxon>Streptomycetaceae</taxon>
        <taxon>Streptomyces</taxon>
    </lineage>
</organism>